<organism evidence="1 2">
    <name type="scientific">Caulobacter henricii</name>
    <dbReference type="NCBI Taxonomy" id="69395"/>
    <lineage>
        <taxon>Bacteria</taxon>
        <taxon>Pseudomonadati</taxon>
        <taxon>Pseudomonadota</taxon>
        <taxon>Alphaproteobacteria</taxon>
        <taxon>Caulobacterales</taxon>
        <taxon>Caulobacteraceae</taxon>
        <taxon>Caulobacter</taxon>
    </lineage>
</organism>
<proteinExistence type="predicted"/>
<sequence length="273" mass="29624">MSETAPKTGDWSEADLDLVTGDYFVMLAKQLAGQTVNAASHQRALRFVTGRAGGSIAFRQSHISAVLTLIGLPVVRDFAPRWKLPDAVVDAVDRQLALRPGLILAASRPAVLFSSREPLPLAEGPPPVFVAEQRQPSPRAEQLIARHDPAGRDQANAPLVEAGHRAVLAFEQRRLRQHGRADLAEQVRLARRPDDPPGHDILSFTPTGQQRLILVKTTTGGIATPLALSEAENALLAGRPDVCCLYRLHDLGGDLRFYKLRPHSEPADPPDLG</sequence>
<name>A0A0P0P0X6_9CAUL</name>
<dbReference type="AlphaFoldDB" id="A0A0P0P0X6"/>
<evidence type="ECO:0008006" key="3">
    <source>
        <dbReference type="Google" id="ProtNLM"/>
    </source>
</evidence>
<accession>A0A0P0P0X6</accession>
<dbReference type="STRING" id="69395.AQ619_12450"/>
<reference evidence="1 2" key="1">
    <citation type="submission" date="2015-10" db="EMBL/GenBank/DDBJ databases">
        <title>Conservation of the essential genome among Caulobacter and Brevundimonas species.</title>
        <authorList>
            <person name="Scott D."/>
            <person name="Ely B."/>
        </authorList>
    </citation>
    <scope>NUCLEOTIDE SEQUENCE [LARGE SCALE GENOMIC DNA]</scope>
    <source>
        <strain evidence="1 2">CB4</strain>
    </source>
</reference>
<evidence type="ECO:0000313" key="2">
    <source>
        <dbReference type="Proteomes" id="UP000056905"/>
    </source>
</evidence>
<dbReference type="KEGG" id="chq:AQ619_12450"/>
<gene>
    <name evidence="1" type="ORF">AQ619_12450</name>
</gene>
<dbReference type="RefSeq" id="WP_062148025.1">
    <property type="nucleotide sequence ID" value="NZ_CP013002.1"/>
</dbReference>
<evidence type="ECO:0000313" key="1">
    <source>
        <dbReference type="EMBL" id="ALL14086.1"/>
    </source>
</evidence>
<protein>
    <recommendedName>
        <fullName evidence="3">Protein NO VEIN C-terminal domain-containing protein</fullName>
    </recommendedName>
</protein>
<dbReference type="Proteomes" id="UP000056905">
    <property type="component" value="Chromosome"/>
</dbReference>
<dbReference type="EMBL" id="CP013002">
    <property type="protein sequence ID" value="ALL14086.1"/>
    <property type="molecule type" value="Genomic_DNA"/>
</dbReference>
<dbReference type="OrthoDB" id="9788621at2"/>
<keyword evidence="2" id="KW-1185">Reference proteome</keyword>